<feature type="transmembrane region" description="Helical" evidence="1">
    <location>
        <begin position="21"/>
        <end position="41"/>
    </location>
</feature>
<evidence type="ECO:0000313" key="2">
    <source>
        <dbReference type="EMBL" id="CAG8483407.1"/>
    </source>
</evidence>
<sequence>MKTRNAYNARQTVFMVLWNHRYLVMLIFIATYISLELFHGIREDVNSFCRNIPKRKGSDFDRQYTTIPLFTTTYTRNHYHHYHKTPPPQGIPQDSNYPSPLNDSQPNLKFCSDSDKCKFLFPYQPPSYKSSKSIQIQFFTYVNLAQILNLTVVLPSNVGQHEFRLWMNSRIRKPSIIHEFISVWGSKVESVEVLNKDHPDFYIHEWSEKLDFSLFGKNRVKDRDGINDRERVTFKKINLGLKSFSSKKSVKRATQFLLDELKNNDAEVLLLAHDLKFDEFTKAFSAIKDSKDYVSVEKIDEICNKVNL</sequence>
<dbReference type="Proteomes" id="UP000789342">
    <property type="component" value="Unassembled WGS sequence"/>
</dbReference>
<accession>A0A9N8WGB8</accession>
<comment type="caution">
    <text evidence="2">The sequence shown here is derived from an EMBL/GenBank/DDBJ whole genome shotgun (WGS) entry which is preliminary data.</text>
</comment>
<keyword evidence="1" id="KW-1133">Transmembrane helix</keyword>
<keyword evidence="3" id="KW-1185">Reference proteome</keyword>
<reference evidence="2" key="1">
    <citation type="submission" date="2021-06" db="EMBL/GenBank/DDBJ databases">
        <authorList>
            <person name="Kallberg Y."/>
            <person name="Tangrot J."/>
            <person name="Rosling A."/>
        </authorList>
    </citation>
    <scope>NUCLEOTIDE SEQUENCE</scope>
    <source>
        <strain evidence="2">CL551</strain>
    </source>
</reference>
<protein>
    <submittedName>
        <fullName evidence="2">17736_t:CDS:1</fullName>
    </submittedName>
</protein>
<organism evidence="2 3">
    <name type="scientific">Acaulospora morrowiae</name>
    <dbReference type="NCBI Taxonomy" id="94023"/>
    <lineage>
        <taxon>Eukaryota</taxon>
        <taxon>Fungi</taxon>
        <taxon>Fungi incertae sedis</taxon>
        <taxon>Mucoromycota</taxon>
        <taxon>Glomeromycotina</taxon>
        <taxon>Glomeromycetes</taxon>
        <taxon>Diversisporales</taxon>
        <taxon>Acaulosporaceae</taxon>
        <taxon>Acaulospora</taxon>
    </lineage>
</organism>
<evidence type="ECO:0000313" key="3">
    <source>
        <dbReference type="Proteomes" id="UP000789342"/>
    </source>
</evidence>
<keyword evidence="1" id="KW-0472">Membrane</keyword>
<gene>
    <name evidence="2" type="ORF">AMORRO_LOCUS2418</name>
</gene>
<proteinExistence type="predicted"/>
<dbReference type="EMBL" id="CAJVPV010001019">
    <property type="protein sequence ID" value="CAG8483407.1"/>
    <property type="molecule type" value="Genomic_DNA"/>
</dbReference>
<keyword evidence="1" id="KW-0812">Transmembrane</keyword>
<evidence type="ECO:0000256" key="1">
    <source>
        <dbReference type="SAM" id="Phobius"/>
    </source>
</evidence>
<name>A0A9N8WGB8_9GLOM</name>
<dbReference type="AlphaFoldDB" id="A0A9N8WGB8"/>